<evidence type="ECO:0000313" key="1">
    <source>
        <dbReference type="EMBL" id="KAI5074586.1"/>
    </source>
</evidence>
<evidence type="ECO:0000313" key="2">
    <source>
        <dbReference type="Proteomes" id="UP000886520"/>
    </source>
</evidence>
<gene>
    <name evidence="1" type="ORF">GOP47_0010547</name>
</gene>
<dbReference type="Proteomes" id="UP000886520">
    <property type="component" value="Chromosome 10"/>
</dbReference>
<sequence>MCVKWGRIRILKRSSQASVEEAWIPNGNLFISTRLASLLWPWAASSSSNGSPCAGYGNVPSAGCSAIDEAAHSTTSTKMCRRAAMATFRSCGLCFITPTRPPWTIPNGPRYV</sequence>
<dbReference type="AlphaFoldDB" id="A0A9D4UV80"/>
<reference evidence="1" key="1">
    <citation type="submission" date="2021-01" db="EMBL/GenBank/DDBJ databases">
        <title>Adiantum capillus-veneris genome.</title>
        <authorList>
            <person name="Fang Y."/>
            <person name="Liao Q."/>
        </authorList>
    </citation>
    <scope>NUCLEOTIDE SEQUENCE</scope>
    <source>
        <strain evidence="1">H3</strain>
        <tissue evidence="1">Leaf</tissue>
    </source>
</reference>
<dbReference type="EMBL" id="JABFUD020000010">
    <property type="protein sequence ID" value="KAI5074586.1"/>
    <property type="molecule type" value="Genomic_DNA"/>
</dbReference>
<comment type="caution">
    <text evidence="1">The sequence shown here is derived from an EMBL/GenBank/DDBJ whole genome shotgun (WGS) entry which is preliminary data.</text>
</comment>
<protein>
    <submittedName>
        <fullName evidence="1">Uncharacterized protein</fullName>
    </submittedName>
</protein>
<organism evidence="1 2">
    <name type="scientific">Adiantum capillus-veneris</name>
    <name type="common">Maidenhair fern</name>
    <dbReference type="NCBI Taxonomy" id="13818"/>
    <lineage>
        <taxon>Eukaryota</taxon>
        <taxon>Viridiplantae</taxon>
        <taxon>Streptophyta</taxon>
        <taxon>Embryophyta</taxon>
        <taxon>Tracheophyta</taxon>
        <taxon>Polypodiopsida</taxon>
        <taxon>Polypodiidae</taxon>
        <taxon>Polypodiales</taxon>
        <taxon>Pteridineae</taxon>
        <taxon>Pteridaceae</taxon>
        <taxon>Vittarioideae</taxon>
        <taxon>Adiantum</taxon>
    </lineage>
</organism>
<keyword evidence="2" id="KW-1185">Reference proteome</keyword>
<name>A0A9D4UV80_ADICA</name>
<proteinExistence type="predicted"/>
<accession>A0A9D4UV80</accession>